<keyword evidence="1" id="KW-0812">Transmembrane</keyword>
<name>A0A7M2JFL0_PSEFL</name>
<evidence type="ECO:0000313" key="2">
    <source>
        <dbReference type="EMBL" id="QOU08019.1"/>
    </source>
</evidence>
<proteinExistence type="predicted"/>
<evidence type="ECO:0000256" key="1">
    <source>
        <dbReference type="SAM" id="Phobius"/>
    </source>
</evidence>
<protein>
    <recommendedName>
        <fullName evidence="4">SPOR domain-containing protein</fullName>
    </recommendedName>
</protein>
<evidence type="ECO:0000313" key="3">
    <source>
        <dbReference type="Proteomes" id="UP000593833"/>
    </source>
</evidence>
<sequence length="184" mass="19133">MKGFGTFAIIVGVCWLVFALSMDVSVPTGTGGRVNNMGLMADRQIHTIVGGMIALAGLLMVLLGGKSTSPQAAAETDTRPCPLCAETIKRAAIKCKHCGGDVLPALSAHVPLMSGWTVRVECEPWAHAEATRSVKRLGLPTTKGSAKFVAVGPFASEAEALGARENIRSVSDLLGDIHIVAPDA</sequence>
<dbReference type="EMBL" id="CP063233">
    <property type="protein sequence ID" value="QOU08019.1"/>
    <property type="molecule type" value="Genomic_DNA"/>
</dbReference>
<accession>A0A7M2JFL0</accession>
<keyword evidence="1" id="KW-0472">Membrane</keyword>
<gene>
    <name evidence="2" type="ORF">IM720_15250</name>
</gene>
<reference evidence="2 3" key="1">
    <citation type="submission" date="2020-10" db="EMBL/GenBank/DDBJ databases">
        <title>Complete genome sequence of a novel Pseudomonas fluorescens strain isolated from the flower of kumarahou (Pomaderris kumeraho).</title>
        <authorList>
            <person name="Summers M.C."/>
            <person name="Nowak V."/>
            <person name="Fairhurst M.J."/>
            <person name="Owen J.G."/>
            <person name="Gerth M.L."/>
            <person name="Patrick W.M."/>
        </authorList>
    </citation>
    <scope>NUCLEOTIDE SEQUENCE [LARGE SCALE GENOMIC DNA]</scope>
    <source>
        <strain evidence="2 3">KF1</strain>
    </source>
</reference>
<organism evidence="2 3">
    <name type="scientific">Pseudomonas fluorescens</name>
    <dbReference type="NCBI Taxonomy" id="294"/>
    <lineage>
        <taxon>Bacteria</taxon>
        <taxon>Pseudomonadati</taxon>
        <taxon>Pseudomonadota</taxon>
        <taxon>Gammaproteobacteria</taxon>
        <taxon>Pseudomonadales</taxon>
        <taxon>Pseudomonadaceae</taxon>
        <taxon>Pseudomonas</taxon>
    </lineage>
</organism>
<dbReference type="Proteomes" id="UP000593833">
    <property type="component" value="Chromosome"/>
</dbReference>
<dbReference type="RefSeq" id="WP_024075243.1">
    <property type="nucleotide sequence ID" value="NZ_CP063233.1"/>
</dbReference>
<evidence type="ECO:0008006" key="4">
    <source>
        <dbReference type="Google" id="ProtNLM"/>
    </source>
</evidence>
<feature type="transmembrane region" description="Helical" evidence="1">
    <location>
        <begin position="43"/>
        <end position="63"/>
    </location>
</feature>
<keyword evidence="1" id="KW-1133">Transmembrane helix</keyword>
<dbReference type="AlphaFoldDB" id="A0A7M2JFL0"/>